<accession>A0A1G9JLX8</accession>
<protein>
    <submittedName>
        <fullName evidence="2">Carboxypeptidase regulatory-like domain-containing protein</fullName>
    </submittedName>
</protein>
<keyword evidence="1" id="KW-0732">Signal</keyword>
<dbReference type="Proteomes" id="UP000198654">
    <property type="component" value="Unassembled WGS sequence"/>
</dbReference>
<reference evidence="2 3" key="1">
    <citation type="submission" date="2016-10" db="EMBL/GenBank/DDBJ databases">
        <authorList>
            <person name="de Groot N.N."/>
        </authorList>
    </citation>
    <scope>NUCLEOTIDE SEQUENCE [LARGE SCALE GENOMIC DNA]</scope>
    <source>
        <strain evidence="2 3">DSM 14789</strain>
    </source>
</reference>
<evidence type="ECO:0000256" key="1">
    <source>
        <dbReference type="SAM" id="SignalP"/>
    </source>
</evidence>
<dbReference type="GO" id="GO:0030246">
    <property type="term" value="F:carbohydrate binding"/>
    <property type="evidence" value="ECO:0007669"/>
    <property type="project" value="InterPro"/>
</dbReference>
<dbReference type="InterPro" id="IPR013784">
    <property type="entry name" value="Carb-bd-like_fold"/>
</dbReference>
<keyword evidence="2" id="KW-0121">Carboxypeptidase</keyword>
<keyword evidence="2" id="KW-0645">Protease</keyword>
<dbReference type="SUPFAM" id="SSF89550">
    <property type="entry name" value="PHP domain-like"/>
    <property type="match status" value="1"/>
</dbReference>
<sequence length="760" mass="82391">MMLSQSWRLLAAGVAVVAAPLAQAEVSVTRGATVIPDGEASAAQDLTITNDHLAFAIAVESSPPWGLPRGTLVDLAAVDDGEIDLDRVAFADFIPNNWSAWPNDGKTVEVIEDSPERAVVRIARNFGEAMVTTTYTLEAGSDQLYLETQFENRGDEPLEALRSGFTLWPDTGYLFGVPGLGDAKETVAEAALSDRVVGYDRDWAMALHAPYFDRINYEGRDMYLEHSLAPGESRTFEGWLQVVPEGDLAPIVAAEVERKELPAGTLEGRLSAVDGQAPDSGLVMVEKNGHPYAWTLADDGRFSMPLPAGDYRVYATAEGYANSEASQLTIAADATRQVDFTELKGPGTLTLSVREAGSELPRDARLTIVEGQQPAVEFLGKRTFFTKLEPAGQAVLSLAPGDYRLAVNAGAGFTAETREFDVSLETGEQLHKTLDIQRQADPNARHWYGADLHHHANVLEGTTPPGMVVRAQLATDLDLTFISDHDSTANHATFAELSAKRGVPFIPSIELSASWGHMNPFPITQGAELQIDPGTASVQEVIDEARRLNAVVVPLNHPYNAYGYLRNLSDGKVPGGFDPRFDLLELNAEVENAETIAQAHALWDDGTRIYFTAGTDTHDAWNQLTGRIRMMARVPGELTPRAFARALEDGHAYATQGPLLYPKNAKFGDTLRLVGDAEGEWRVEAVAVDGLAEARLIGSGGEVLETRELSGQRAELAFTIPADSRGWVALEVEDADGDVAWSNPLWLARFTQSELLTSDD</sequence>
<dbReference type="InterPro" id="IPR016195">
    <property type="entry name" value="Pol/histidinol_Pase-like"/>
</dbReference>
<proteinExistence type="predicted"/>
<dbReference type="Gene3D" id="3.20.20.140">
    <property type="entry name" value="Metal-dependent hydrolases"/>
    <property type="match status" value="1"/>
</dbReference>
<dbReference type="NCBIfam" id="NF038032">
    <property type="entry name" value="CehA_McbA_metalo"/>
    <property type="match status" value="1"/>
</dbReference>
<name>A0A1G9JLX8_9GAMM</name>
<dbReference type="RefSeq" id="WP_217636552.1">
    <property type="nucleotide sequence ID" value="NZ_FNGI01000003.1"/>
</dbReference>
<dbReference type="GO" id="GO:0004534">
    <property type="term" value="F:5'-3' RNA exonuclease activity"/>
    <property type="evidence" value="ECO:0007669"/>
    <property type="project" value="TreeGrafter"/>
</dbReference>
<dbReference type="Pfam" id="PF13620">
    <property type="entry name" value="CarboxypepD_reg"/>
    <property type="match status" value="1"/>
</dbReference>
<feature type="chain" id="PRO_5011741776" evidence="1">
    <location>
        <begin position="25"/>
        <end position="760"/>
    </location>
</feature>
<dbReference type="GO" id="GO:0004180">
    <property type="term" value="F:carboxypeptidase activity"/>
    <property type="evidence" value="ECO:0007669"/>
    <property type="project" value="UniProtKB-KW"/>
</dbReference>
<evidence type="ECO:0000313" key="2">
    <source>
        <dbReference type="EMBL" id="SDL38539.1"/>
    </source>
</evidence>
<dbReference type="STRING" id="119000.SAMN05661010_01527"/>
<dbReference type="InterPro" id="IPR052018">
    <property type="entry name" value="PHP_domain"/>
</dbReference>
<evidence type="ECO:0000313" key="3">
    <source>
        <dbReference type="Proteomes" id="UP000198654"/>
    </source>
</evidence>
<keyword evidence="2" id="KW-0378">Hydrolase</keyword>
<dbReference type="AlphaFoldDB" id="A0A1G9JLX8"/>
<dbReference type="GO" id="GO:0035312">
    <property type="term" value="F:5'-3' DNA exonuclease activity"/>
    <property type="evidence" value="ECO:0007669"/>
    <property type="project" value="TreeGrafter"/>
</dbReference>
<organism evidence="2 3">
    <name type="scientific">Modicisalibacter muralis</name>
    <dbReference type="NCBI Taxonomy" id="119000"/>
    <lineage>
        <taxon>Bacteria</taxon>
        <taxon>Pseudomonadati</taxon>
        <taxon>Pseudomonadota</taxon>
        <taxon>Gammaproteobacteria</taxon>
        <taxon>Oceanospirillales</taxon>
        <taxon>Halomonadaceae</taxon>
        <taxon>Modicisalibacter</taxon>
    </lineage>
</organism>
<keyword evidence="3" id="KW-1185">Reference proteome</keyword>
<feature type="signal peptide" evidence="1">
    <location>
        <begin position="1"/>
        <end position="24"/>
    </location>
</feature>
<dbReference type="PANTHER" id="PTHR42924:SF3">
    <property type="entry name" value="POLYMERASE_HISTIDINOL PHOSPHATASE N-TERMINAL DOMAIN-CONTAINING PROTEIN"/>
    <property type="match status" value="1"/>
</dbReference>
<dbReference type="Gene3D" id="2.60.40.1120">
    <property type="entry name" value="Carboxypeptidase-like, regulatory domain"/>
    <property type="match status" value="1"/>
</dbReference>
<dbReference type="SUPFAM" id="SSF49452">
    <property type="entry name" value="Starch-binding domain-like"/>
    <property type="match status" value="1"/>
</dbReference>
<dbReference type="EMBL" id="FNGI01000003">
    <property type="protein sequence ID" value="SDL38539.1"/>
    <property type="molecule type" value="Genomic_DNA"/>
</dbReference>
<dbReference type="PANTHER" id="PTHR42924">
    <property type="entry name" value="EXONUCLEASE"/>
    <property type="match status" value="1"/>
</dbReference>
<gene>
    <name evidence="2" type="ORF">SAMN05661010_01527</name>
</gene>